<dbReference type="InterPro" id="IPR027417">
    <property type="entry name" value="P-loop_NTPase"/>
</dbReference>
<evidence type="ECO:0000256" key="2">
    <source>
        <dbReference type="ARBA" id="ARBA00022737"/>
    </source>
</evidence>
<keyword evidence="1 3" id="KW-0853">WD repeat</keyword>
<dbReference type="Pfam" id="PF00400">
    <property type="entry name" value="WD40"/>
    <property type="match status" value="8"/>
</dbReference>
<proteinExistence type="predicted"/>
<reference evidence="6 7" key="1">
    <citation type="journal article" date="2017" name="Mol. Ecol.">
        <title>Comparative and population genomic landscape of Phellinus noxius: A hypervariable fungus causing root rot in trees.</title>
        <authorList>
            <person name="Chung C.L."/>
            <person name="Lee T.J."/>
            <person name="Akiba M."/>
            <person name="Lee H.H."/>
            <person name="Kuo T.H."/>
            <person name="Liu D."/>
            <person name="Ke H.M."/>
            <person name="Yokoi T."/>
            <person name="Roa M.B."/>
            <person name="Lu M.J."/>
            <person name="Chang Y.Y."/>
            <person name="Ann P.J."/>
            <person name="Tsai J.N."/>
            <person name="Chen C.Y."/>
            <person name="Tzean S.S."/>
            <person name="Ota Y."/>
            <person name="Hattori T."/>
            <person name="Sahashi N."/>
            <person name="Liou R.F."/>
            <person name="Kikuchi T."/>
            <person name="Tsai I.J."/>
        </authorList>
    </citation>
    <scope>NUCLEOTIDE SEQUENCE [LARGE SCALE GENOMIC DNA]</scope>
    <source>
        <strain evidence="6 7">FFPRI411160</strain>
    </source>
</reference>
<feature type="repeat" description="WD" evidence="3">
    <location>
        <begin position="875"/>
        <end position="916"/>
    </location>
</feature>
<feature type="compositionally biased region" description="Basic and acidic residues" evidence="4">
    <location>
        <begin position="1121"/>
        <end position="1133"/>
    </location>
</feature>
<dbReference type="PANTHER" id="PTHR19879">
    <property type="entry name" value="TRANSCRIPTION INITIATION FACTOR TFIID"/>
    <property type="match status" value="1"/>
</dbReference>
<dbReference type="OrthoDB" id="538223at2759"/>
<dbReference type="PRINTS" id="PR00320">
    <property type="entry name" value="GPROTEINBRPT"/>
</dbReference>
<dbReference type="PROSITE" id="PS50004">
    <property type="entry name" value="C2"/>
    <property type="match status" value="1"/>
</dbReference>
<dbReference type="PANTHER" id="PTHR19879:SF9">
    <property type="entry name" value="TRANSCRIPTION INITIATION FACTOR TFIID SUBUNIT 5"/>
    <property type="match status" value="1"/>
</dbReference>
<feature type="repeat" description="WD" evidence="3">
    <location>
        <begin position="918"/>
        <end position="959"/>
    </location>
</feature>
<dbReference type="InterPro" id="IPR000008">
    <property type="entry name" value="C2_dom"/>
</dbReference>
<dbReference type="SUPFAM" id="SSF50978">
    <property type="entry name" value="WD40 repeat-like"/>
    <property type="match status" value="1"/>
</dbReference>
<name>A0A286UFI6_9AGAM</name>
<evidence type="ECO:0000256" key="3">
    <source>
        <dbReference type="PROSITE-ProRule" id="PRU00221"/>
    </source>
</evidence>
<dbReference type="SUPFAM" id="SSF52540">
    <property type="entry name" value="P-loop containing nucleoside triphosphate hydrolases"/>
    <property type="match status" value="1"/>
</dbReference>
<dbReference type="PROSITE" id="PS00678">
    <property type="entry name" value="WD_REPEATS_1"/>
    <property type="match status" value="8"/>
</dbReference>
<dbReference type="Gene3D" id="2.130.10.10">
    <property type="entry name" value="YVTN repeat-like/Quinoprotein amine dehydrogenase"/>
    <property type="match status" value="4"/>
</dbReference>
<keyword evidence="7" id="KW-1185">Reference proteome</keyword>
<dbReference type="InterPro" id="IPR001680">
    <property type="entry name" value="WD40_rpt"/>
</dbReference>
<feature type="domain" description="C2" evidence="5">
    <location>
        <begin position="18"/>
        <end position="145"/>
    </location>
</feature>
<dbReference type="PROSITE" id="PS50294">
    <property type="entry name" value="WD_REPEATS_REGION"/>
    <property type="match status" value="8"/>
</dbReference>
<dbReference type="InParanoid" id="A0A286UFI6"/>
<dbReference type="Gene3D" id="3.40.50.300">
    <property type="entry name" value="P-loop containing nucleotide triphosphate hydrolases"/>
    <property type="match status" value="1"/>
</dbReference>
<dbReference type="SMART" id="SM00239">
    <property type="entry name" value="C2"/>
    <property type="match status" value="1"/>
</dbReference>
<dbReference type="CDD" id="cd00030">
    <property type="entry name" value="C2"/>
    <property type="match status" value="1"/>
</dbReference>
<feature type="repeat" description="WD" evidence="3">
    <location>
        <begin position="1090"/>
        <end position="1131"/>
    </location>
</feature>
<dbReference type="Proteomes" id="UP000217199">
    <property type="component" value="Unassembled WGS sequence"/>
</dbReference>
<evidence type="ECO:0000256" key="1">
    <source>
        <dbReference type="ARBA" id="ARBA00022574"/>
    </source>
</evidence>
<dbReference type="SMART" id="SM00382">
    <property type="entry name" value="AAA"/>
    <property type="match status" value="1"/>
</dbReference>
<dbReference type="SUPFAM" id="SSF49562">
    <property type="entry name" value="C2 domain (Calcium/lipid-binding domain, CaLB)"/>
    <property type="match status" value="1"/>
</dbReference>
<dbReference type="InterPro" id="IPR003593">
    <property type="entry name" value="AAA+_ATPase"/>
</dbReference>
<dbReference type="InterPro" id="IPR035892">
    <property type="entry name" value="C2_domain_sf"/>
</dbReference>
<dbReference type="AlphaFoldDB" id="A0A286UFI6"/>
<dbReference type="InterPro" id="IPR020472">
    <property type="entry name" value="WD40_PAC1"/>
</dbReference>
<evidence type="ECO:0000313" key="6">
    <source>
        <dbReference type="EMBL" id="PAV18289.1"/>
    </source>
</evidence>
<dbReference type="CDD" id="cd00200">
    <property type="entry name" value="WD40"/>
    <property type="match status" value="1"/>
</dbReference>
<dbReference type="InterPro" id="IPR015943">
    <property type="entry name" value="WD40/YVTN_repeat-like_dom_sf"/>
</dbReference>
<evidence type="ECO:0000313" key="7">
    <source>
        <dbReference type="Proteomes" id="UP000217199"/>
    </source>
</evidence>
<dbReference type="InterPro" id="IPR036322">
    <property type="entry name" value="WD40_repeat_dom_sf"/>
</dbReference>
<dbReference type="InterPro" id="IPR056884">
    <property type="entry name" value="NPHP3-like_N"/>
</dbReference>
<dbReference type="Gene3D" id="2.60.40.150">
    <property type="entry name" value="C2 domain"/>
    <property type="match status" value="1"/>
</dbReference>
<dbReference type="PROSITE" id="PS50082">
    <property type="entry name" value="WD_REPEATS_2"/>
    <property type="match status" value="8"/>
</dbReference>
<gene>
    <name evidence="6" type="ORF">PNOK_0677500</name>
</gene>
<feature type="repeat" description="WD" evidence="3">
    <location>
        <begin position="961"/>
        <end position="1002"/>
    </location>
</feature>
<dbReference type="Pfam" id="PF24883">
    <property type="entry name" value="NPHP3_N"/>
    <property type="match status" value="1"/>
</dbReference>
<sequence length="1212" mass="134512">MSDLVLPRIRPDYFIKGIFSSPSSSSFPPPSLGRSLIFGLIVKCVELNECAWKKIGRRRGDSPNLFVEMEYGKEKARTETIKNTLSPVFPDKQIIVTPLNSNDETNLKLTIIHDSARWISITIGYLEMNLKDIRNKTTDGEAQLSIISKSDAKSTVGTITIHCEPIDYKSLVSQTQKQVARSIKSSSHLFEATEDLTERIDKQNDMYQALLTLCSKLDSFIHPYADAAWQVTRMIYSAISSQMKADAEVVDLVDDMSANVECILKIENMKDKFDGLKNVIIQILRQITECCTFIREYMGYGFFERMTLLENRQKIDDFRSVFKRLKEQLDRSIITNTALVIARTSEKIDVIHIQNLLKPKEFDAPHSVKCDLKTYKDVLSFLTTLLLSTSNNIIWLHGPPGCGKSTISLTLAENFNSTLRLGAYLYFSDESSSPSSVIATIAFKLACFDSTLGRIISDRVSRYHGGLTVKTQFKEYLLDPLTEGARAVNGPVIIILDGLDKYKNNVSLLELISSGLFSELPRNFRFLITSRWDKKIASSFLAFPSSVHQVFLNISNDYASPVINLFAHMDSICKQLKRDHDENKHKLSFDCFSSRIYTQIQPVPQLCLDNNYGLTLTELSFMNVKLKSIVLNRTSLKGRNEDIPNLDILSSENISPMLRHACLSWSSTLSNAVLLGPMFEMNTTTLFHFINEKLLTWIEVMILMGKFDALGPILQQAVSCLEGCDKKLAIFLQDALDLLTKYGECVSSCAYELYRSMLHLERGRSQVADHYQNSGVSNMWVEKFGYQPIEGHSGSVCSIAFSPDGTRIASGSADRTIRIWDSESGKLVAGPFQGHRFLVTSVAFSPDGTRIASGSYDETVRIWDSETGKLVASPFDRYSFLVTSVAFSPDGTRIVSGSYDCMVRIWDSESGKLVAGPFQGHNGPVNSVAFSPDGTRIASGSGDETVRIWNSESGNLIAGPFQGHGGPVNSVAFSPDGTRITSGSYDETVRIWDLESGKLVASPFEGHSNWVTSVAFSPDGTRIASGSGDETVRIWDSESGNLVAGPFERYRFLVSSVAFSPDGTRIASGSYDETVRIWDSESGNLVAGPFQGHSGPVSSVAFSPDGTRIASGSGDSTVRIWDVHSDPASHREQPNSSSTNSTQTSSSQPSPPVGSSELDWTLGDDGWIKGNDGEILMWVPKRLRRHICSPEETCFEVFERTGYSLKPHFYKE</sequence>
<dbReference type="EMBL" id="NBII01000006">
    <property type="protein sequence ID" value="PAV18289.1"/>
    <property type="molecule type" value="Genomic_DNA"/>
</dbReference>
<organism evidence="6 7">
    <name type="scientific">Pyrrhoderma noxium</name>
    <dbReference type="NCBI Taxonomy" id="2282107"/>
    <lineage>
        <taxon>Eukaryota</taxon>
        <taxon>Fungi</taxon>
        <taxon>Dikarya</taxon>
        <taxon>Basidiomycota</taxon>
        <taxon>Agaricomycotina</taxon>
        <taxon>Agaricomycetes</taxon>
        <taxon>Hymenochaetales</taxon>
        <taxon>Hymenochaetaceae</taxon>
        <taxon>Pyrrhoderma</taxon>
    </lineage>
</organism>
<feature type="compositionally biased region" description="Low complexity" evidence="4">
    <location>
        <begin position="1134"/>
        <end position="1148"/>
    </location>
</feature>
<dbReference type="Pfam" id="PF00168">
    <property type="entry name" value="C2"/>
    <property type="match status" value="1"/>
</dbReference>
<feature type="repeat" description="WD" evidence="3">
    <location>
        <begin position="1004"/>
        <end position="1045"/>
    </location>
</feature>
<keyword evidence="2" id="KW-0677">Repeat</keyword>
<feature type="repeat" description="WD" evidence="3">
    <location>
        <begin position="832"/>
        <end position="873"/>
    </location>
</feature>
<dbReference type="STRING" id="2282107.A0A286UFI6"/>
<protein>
    <submittedName>
        <fullName evidence="6">WD40 domain containing protein</fullName>
    </submittedName>
</protein>
<evidence type="ECO:0000256" key="4">
    <source>
        <dbReference type="SAM" id="MobiDB-lite"/>
    </source>
</evidence>
<feature type="region of interest" description="Disordered" evidence="4">
    <location>
        <begin position="1097"/>
        <end position="1161"/>
    </location>
</feature>
<dbReference type="SMART" id="SM00320">
    <property type="entry name" value="WD40"/>
    <property type="match status" value="8"/>
</dbReference>
<feature type="repeat" description="WD" evidence="3">
    <location>
        <begin position="1047"/>
        <end position="1088"/>
    </location>
</feature>
<evidence type="ECO:0000259" key="5">
    <source>
        <dbReference type="PROSITE" id="PS50004"/>
    </source>
</evidence>
<dbReference type="InterPro" id="IPR019775">
    <property type="entry name" value="WD40_repeat_CS"/>
</dbReference>
<feature type="repeat" description="WD" evidence="3">
    <location>
        <begin position="789"/>
        <end position="830"/>
    </location>
</feature>
<comment type="caution">
    <text evidence="6">The sequence shown here is derived from an EMBL/GenBank/DDBJ whole genome shotgun (WGS) entry which is preliminary data.</text>
</comment>
<accession>A0A286UFI6</accession>